<comment type="caution">
    <text evidence="3">The sequence shown here is derived from an EMBL/GenBank/DDBJ whole genome shotgun (WGS) entry which is preliminary data.</text>
</comment>
<dbReference type="Proteomes" id="UP001637996">
    <property type="component" value="Unassembled WGS sequence"/>
</dbReference>
<keyword evidence="4" id="KW-1185">Reference proteome</keyword>
<feature type="signal peptide" evidence="2">
    <location>
        <begin position="1"/>
        <end position="20"/>
    </location>
</feature>
<reference evidence="3 4" key="1">
    <citation type="journal article" date="2025" name="Anaerobe">
        <title>Description of Anaerococcus kampingiae sp. nov., Anaerococcus groningensis sp. nov., Anaerococcus martiniensis sp. nov., and Anaerococcus cruorum sp. nov., isolated from human clinical specimens.</title>
        <authorList>
            <person name="Boiten K.E."/>
            <person name="Meijer J."/>
            <person name="van Wezel E.M."/>
            <person name="Veloo A.C.M."/>
        </authorList>
    </citation>
    <scope>NUCLEOTIDE SEQUENCE [LARGE SCALE GENOMIC DNA]</scope>
    <source>
        <strain evidence="3 4">ENR0831</strain>
    </source>
</reference>
<evidence type="ECO:0000256" key="2">
    <source>
        <dbReference type="SAM" id="SignalP"/>
    </source>
</evidence>
<evidence type="ECO:0000313" key="4">
    <source>
        <dbReference type="Proteomes" id="UP001637996"/>
    </source>
</evidence>
<protein>
    <recommendedName>
        <fullName evidence="5">Lipoprotein</fullName>
    </recommendedName>
</protein>
<dbReference type="PROSITE" id="PS51257">
    <property type="entry name" value="PROKAR_LIPOPROTEIN"/>
    <property type="match status" value="1"/>
</dbReference>
<proteinExistence type="predicted"/>
<gene>
    <name evidence="3" type="ORF">ACCQ41_03460</name>
</gene>
<feature type="compositionally biased region" description="Basic and acidic residues" evidence="1">
    <location>
        <begin position="79"/>
        <end position="102"/>
    </location>
</feature>
<keyword evidence="2" id="KW-0732">Signal</keyword>
<feature type="chain" id="PRO_5047346531" description="Lipoprotein" evidence="2">
    <location>
        <begin position="21"/>
        <end position="240"/>
    </location>
</feature>
<evidence type="ECO:0008006" key="5">
    <source>
        <dbReference type="Google" id="ProtNLM"/>
    </source>
</evidence>
<feature type="compositionally biased region" description="Low complexity" evidence="1">
    <location>
        <begin position="104"/>
        <end position="114"/>
    </location>
</feature>
<accession>A0ABW9MB02</accession>
<feature type="compositionally biased region" description="Polar residues" evidence="1">
    <location>
        <begin position="24"/>
        <end position="41"/>
    </location>
</feature>
<evidence type="ECO:0000313" key="3">
    <source>
        <dbReference type="EMBL" id="MFO3665310.1"/>
    </source>
</evidence>
<feature type="region of interest" description="Disordered" evidence="1">
    <location>
        <begin position="24"/>
        <end position="120"/>
    </location>
</feature>
<feature type="compositionally biased region" description="Basic and acidic residues" evidence="1">
    <location>
        <begin position="59"/>
        <end position="72"/>
    </location>
</feature>
<sequence>MKINTFNKTLLAAFMAVSLAACTNSGTPESSAAENTAVSTEASEENKDIIEESITEDSENNKPAEEKESVDKSEEETENKDSQTADKKEEKDSTIDVKKEEEAQASNEEQSQENNDIKYEERDGLYFSTLAASKNGERDEEFNSPYLANLKIEGDTLTVEGTIDYLVNPDDFESAEKYENTSYNFKLSDDVTLQAVGGLAEPEYFSKEEFVEYYQKVKDSGLALKIEVKDGVVTTVSFAS</sequence>
<dbReference type="RefSeq" id="WP_410031019.1">
    <property type="nucleotide sequence ID" value="NZ_JBGMEI010000003.1"/>
</dbReference>
<organism evidence="3 4">
    <name type="scientific">Anaerococcus martiniensis</name>
    <dbReference type="NCBI Taxonomy" id="3115615"/>
    <lineage>
        <taxon>Bacteria</taxon>
        <taxon>Bacillati</taxon>
        <taxon>Bacillota</taxon>
        <taxon>Tissierellia</taxon>
        <taxon>Tissierellales</taxon>
        <taxon>Peptoniphilaceae</taxon>
        <taxon>Anaerococcus</taxon>
    </lineage>
</organism>
<name>A0ABW9MB02_9FIRM</name>
<dbReference type="EMBL" id="JBGMEI010000003">
    <property type="protein sequence ID" value="MFO3665310.1"/>
    <property type="molecule type" value="Genomic_DNA"/>
</dbReference>
<evidence type="ECO:0000256" key="1">
    <source>
        <dbReference type="SAM" id="MobiDB-lite"/>
    </source>
</evidence>